<evidence type="ECO:0000313" key="13">
    <source>
        <dbReference type="Proteomes" id="UP001610335"/>
    </source>
</evidence>
<keyword evidence="2" id="KW-0575">Peroxidase</keyword>
<dbReference type="InterPro" id="IPR048328">
    <property type="entry name" value="Dyp_perox_C"/>
</dbReference>
<evidence type="ECO:0000256" key="9">
    <source>
        <dbReference type="SAM" id="MobiDB-lite"/>
    </source>
</evidence>
<dbReference type="Pfam" id="PF21105">
    <property type="entry name" value="DyP_N"/>
    <property type="match status" value="1"/>
</dbReference>
<accession>A0ABR4HJY5</accession>
<evidence type="ECO:0000259" key="11">
    <source>
        <dbReference type="Pfam" id="PF21105"/>
    </source>
</evidence>
<comment type="similarity">
    <text evidence="8">Belongs to the DyP-type peroxidase family.</text>
</comment>
<dbReference type="Pfam" id="PF20628">
    <property type="entry name" value="Dyp_perox_C"/>
    <property type="match status" value="1"/>
</dbReference>
<comment type="cofactor">
    <cofactor evidence="1">
        <name>heme b</name>
        <dbReference type="ChEBI" id="CHEBI:60344"/>
    </cofactor>
</comment>
<dbReference type="InterPro" id="IPR049509">
    <property type="entry name" value="DyP_N"/>
</dbReference>
<evidence type="ECO:0000256" key="5">
    <source>
        <dbReference type="ARBA" id="ARBA00022729"/>
    </source>
</evidence>
<keyword evidence="7" id="KW-0408">Iron</keyword>
<reference evidence="12 13" key="1">
    <citation type="submission" date="2024-07" db="EMBL/GenBank/DDBJ databases">
        <title>Section-level genome sequencing and comparative genomics of Aspergillus sections Usti and Cavernicolus.</title>
        <authorList>
            <consortium name="Lawrence Berkeley National Laboratory"/>
            <person name="Nybo J.L."/>
            <person name="Vesth T.C."/>
            <person name="Theobald S."/>
            <person name="Frisvad J.C."/>
            <person name="Larsen T.O."/>
            <person name="Kjaerboelling I."/>
            <person name="Rothschild-Mancinelli K."/>
            <person name="Lyhne E.K."/>
            <person name="Kogle M.E."/>
            <person name="Barry K."/>
            <person name="Clum A."/>
            <person name="Na H."/>
            <person name="Ledsgaard L."/>
            <person name="Lin J."/>
            <person name="Lipzen A."/>
            <person name="Kuo A."/>
            <person name="Riley R."/>
            <person name="Mondo S."/>
            <person name="LaButti K."/>
            <person name="Haridas S."/>
            <person name="Pangalinan J."/>
            <person name="Salamov A.A."/>
            <person name="Simmons B.A."/>
            <person name="Magnuson J.K."/>
            <person name="Chen J."/>
            <person name="Drula E."/>
            <person name="Henrissat B."/>
            <person name="Wiebenga A."/>
            <person name="Lubbers R.J."/>
            <person name="Gomes A.C."/>
            <person name="Makela M.R."/>
            <person name="Stajich J."/>
            <person name="Grigoriev I.V."/>
            <person name="Mortensen U.H."/>
            <person name="De vries R.P."/>
            <person name="Baker S.E."/>
            <person name="Andersen M.R."/>
        </authorList>
    </citation>
    <scope>NUCLEOTIDE SEQUENCE [LARGE SCALE GENOMIC DNA]</scope>
    <source>
        <strain evidence="12 13">CBS 600.67</strain>
    </source>
</reference>
<dbReference type="InterPro" id="IPR006314">
    <property type="entry name" value="Dyp_peroxidase"/>
</dbReference>
<protein>
    <recommendedName>
        <fullName evidence="14">Dyp-type peroxidase</fullName>
    </recommendedName>
</protein>
<dbReference type="SUPFAM" id="SSF54909">
    <property type="entry name" value="Dimeric alpha+beta barrel"/>
    <property type="match status" value="1"/>
</dbReference>
<feature type="region of interest" description="Disordered" evidence="9">
    <location>
        <begin position="399"/>
        <end position="420"/>
    </location>
</feature>
<keyword evidence="5" id="KW-0732">Signal</keyword>
<evidence type="ECO:0000259" key="10">
    <source>
        <dbReference type="Pfam" id="PF20628"/>
    </source>
</evidence>
<keyword evidence="3" id="KW-0349">Heme</keyword>
<dbReference type="PANTHER" id="PTHR30521">
    <property type="entry name" value="DEFERROCHELATASE/PEROXIDASE"/>
    <property type="match status" value="1"/>
</dbReference>
<evidence type="ECO:0000256" key="6">
    <source>
        <dbReference type="ARBA" id="ARBA00023002"/>
    </source>
</evidence>
<keyword evidence="6" id="KW-0560">Oxidoreductase</keyword>
<keyword evidence="13" id="KW-1185">Reference proteome</keyword>
<dbReference type="NCBIfam" id="TIGR01413">
    <property type="entry name" value="Dyp_perox_fam"/>
    <property type="match status" value="1"/>
</dbReference>
<comment type="caution">
    <text evidence="12">The sequence shown here is derived from an EMBL/GenBank/DDBJ whole genome shotgun (WGS) entry which is preliminary data.</text>
</comment>
<name>A0ABR4HJY5_9EURO</name>
<dbReference type="InterPro" id="IPR011008">
    <property type="entry name" value="Dimeric_a/b-barrel"/>
</dbReference>
<dbReference type="PROSITE" id="PS51404">
    <property type="entry name" value="DYP_PEROXIDASE"/>
    <property type="match status" value="1"/>
</dbReference>
<evidence type="ECO:0000256" key="1">
    <source>
        <dbReference type="ARBA" id="ARBA00001970"/>
    </source>
</evidence>
<keyword evidence="4" id="KW-0479">Metal-binding</keyword>
<organism evidence="12 13">
    <name type="scientific">Aspergillus cavernicola</name>
    <dbReference type="NCBI Taxonomy" id="176166"/>
    <lineage>
        <taxon>Eukaryota</taxon>
        <taxon>Fungi</taxon>
        <taxon>Dikarya</taxon>
        <taxon>Ascomycota</taxon>
        <taxon>Pezizomycotina</taxon>
        <taxon>Eurotiomycetes</taxon>
        <taxon>Eurotiomycetidae</taxon>
        <taxon>Eurotiales</taxon>
        <taxon>Aspergillaceae</taxon>
        <taxon>Aspergillus</taxon>
        <taxon>Aspergillus subgen. Nidulantes</taxon>
    </lineage>
</organism>
<evidence type="ECO:0000256" key="3">
    <source>
        <dbReference type="ARBA" id="ARBA00022617"/>
    </source>
</evidence>
<evidence type="ECO:0000256" key="2">
    <source>
        <dbReference type="ARBA" id="ARBA00022559"/>
    </source>
</evidence>
<dbReference type="PANTHER" id="PTHR30521:SF4">
    <property type="entry name" value="DEFERROCHELATASE"/>
    <property type="match status" value="1"/>
</dbReference>
<dbReference type="Proteomes" id="UP001610335">
    <property type="component" value="Unassembled WGS sequence"/>
</dbReference>
<proteinExistence type="inferred from homology"/>
<gene>
    <name evidence="12" type="ORF">BDW59DRAFT_175993</name>
</gene>
<evidence type="ECO:0000313" key="12">
    <source>
        <dbReference type="EMBL" id="KAL2815798.1"/>
    </source>
</evidence>
<evidence type="ECO:0008006" key="14">
    <source>
        <dbReference type="Google" id="ProtNLM"/>
    </source>
</evidence>
<sequence length="470" mass="52724">MEANVIDKNNVQGDIWPGIPKSHQILFFFNITNKDKFRAHLKNAMDMITTSEDAIQMRGRIRQHKIEVAKGNQEPSLLSAQGVNLSFTSKGLAQLGKHDLRAGQFDAGMKDDLRGGVAGGEGRDNLDDWEERFKNEKNDPSKVIHGVFSIGAQNSFAAHYLLGKVKGRFIGFLSSSIREVFTIEGWVRPGSLRGKEHFGFEDEISQPQLDGLDPEPEGDKEPKLVPPGIIINNAKGAPTPQPDWATEGSFFVFRKLQQYVPEFQNWLDHTAPQHYLTSDQLSARLVGRWKSGTPVCLAPLKDNPELKRNNNFDFTPVENQHACPFAAHIRKVRPRADFSNPDRNCIMRRSMTYGPELTDHERKTETTTADRGLLFMCFQSNIANGFRLIQEKWSNQDNFPRRKEKVTGEPGPGADAICGQPNPPDNFAVSICDGQDPPHDVRLKLESWVTPRGGEYFFTPSIKALKGFSA</sequence>
<evidence type="ECO:0000256" key="4">
    <source>
        <dbReference type="ARBA" id="ARBA00022723"/>
    </source>
</evidence>
<evidence type="ECO:0000256" key="7">
    <source>
        <dbReference type="ARBA" id="ARBA00023004"/>
    </source>
</evidence>
<dbReference type="EMBL" id="JBFXLS010000108">
    <property type="protein sequence ID" value="KAL2815798.1"/>
    <property type="molecule type" value="Genomic_DNA"/>
</dbReference>
<evidence type="ECO:0000256" key="8">
    <source>
        <dbReference type="ARBA" id="ARBA00025737"/>
    </source>
</evidence>
<feature type="domain" description="DyP dimeric alpha+beta barrel" evidence="11">
    <location>
        <begin position="10"/>
        <end position="189"/>
    </location>
</feature>
<feature type="domain" description="Dyp-type peroxidase C-terminal" evidence="10">
    <location>
        <begin position="241"/>
        <end position="400"/>
    </location>
</feature>